<name>A0A6A4BHH4_9STRA</name>
<comment type="subcellular location">
    <subcellularLocation>
        <location evidence="1">Host cell</location>
    </subcellularLocation>
    <subcellularLocation>
        <location evidence="2">Secreted</location>
    </subcellularLocation>
</comment>
<dbReference type="EMBL" id="QXGF01003699">
    <property type="protein sequence ID" value="KAE8921016.1"/>
    <property type="molecule type" value="Genomic_DNA"/>
</dbReference>
<evidence type="ECO:0000313" key="6">
    <source>
        <dbReference type="EMBL" id="KAE9066829.1"/>
    </source>
</evidence>
<protein>
    <recommendedName>
        <fullName evidence="4">Crinkler effector protein N-terminal domain-containing protein</fullName>
    </recommendedName>
</protein>
<organism evidence="9 12">
    <name type="scientific">Phytophthora fragariae</name>
    <dbReference type="NCBI Taxonomy" id="53985"/>
    <lineage>
        <taxon>Eukaryota</taxon>
        <taxon>Sar</taxon>
        <taxon>Stramenopiles</taxon>
        <taxon>Oomycota</taxon>
        <taxon>Peronosporomycetes</taxon>
        <taxon>Peronosporales</taxon>
        <taxon>Peronosporaceae</taxon>
        <taxon>Phytophthora</taxon>
    </lineage>
</organism>
<dbReference type="AlphaFoldDB" id="A0A6A4BHH4"/>
<feature type="domain" description="Crinkler effector protein N-terminal" evidence="4">
    <location>
        <begin position="3"/>
        <end position="118"/>
    </location>
</feature>
<evidence type="ECO:0000313" key="9">
    <source>
        <dbReference type="EMBL" id="KAE9272692.1"/>
    </source>
</evidence>
<dbReference type="Proteomes" id="UP000437068">
    <property type="component" value="Unassembled WGS sequence"/>
</dbReference>
<reference evidence="10 11" key="1">
    <citation type="submission" date="2018-08" db="EMBL/GenBank/DDBJ databases">
        <title>Genomic investigation of the strawberry pathogen Phytophthora fragariae indicates pathogenicity is determined by transcriptional variation in three key races.</title>
        <authorList>
            <person name="Adams T.M."/>
            <person name="Armitage A.D."/>
            <person name="Sobczyk M.K."/>
            <person name="Bates H.J."/>
            <person name="Dunwell J.M."/>
            <person name="Nellist C.F."/>
            <person name="Harrison R.J."/>
        </authorList>
    </citation>
    <scope>NUCLEOTIDE SEQUENCE [LARGE SCALE GENOMIC DNA]</scope>
    <source>
        <strain evidence="9 12">A4</strain>
        <strain evidence="8 13">BC-23</strain>
        <strain evidence="7 11">NOV-27</strain>
        <strain evidence="5 10">NOV-9</strain>
        <strain evidence="6 14">ONT-3</strain>
    </source>
</reference>
<evidence type="ECO:0000256" key="1">
    <source>
        <dbReference type="ARBA" id="ARBA00004340"/>
    </source>
</evidence>
<dbReference type="EMBL" id="QXGE01003926">
    <property type="protein sequence ID" value="KAE9272692.1"/>
    <property type="molecule type" value="Genomic_DNA"/>
</dbReference>
<dbReference type="OrthoDB" id="117313at2759"/>
<sequence length="339" mass="37130">MEVTLVCAVVGAAEGAFPVVIGGSKSVLDLKKEIKAKNSNAIKAEANQIHLFLAKKGDQWLPVDDPAAIQLPKGKIHHDIQAAIGGKSMSATESVHHCLYTENKMPQPAMGQIHVLVVGNPTTRPSSKIQRDQLNEILDSNKKAKIADSMSFPFSEIDKIMPASCYTQTSKSIPDDKLDALHGYFTPVFKGFGEFMTRNETKRKYFILPVLASVCALFEDARILADEVVVGEHVHGEVALDFLIKRGDKRVCVVVAKREDFQQGLAQAYVGCEVLADTEGLTKVYSIVTNFVEWFFSRSVEGQVERTSPVTISMAKSVPTRASVKNIAGMIYSILSEDD</sequence>
<evidence type="ECO:0000256" key="3">
    <source>
        <dbReference type="ARBA" id="ARBA00022525"/>
    </source>
</evidence>
<evidence type="ECO:0000313" key="13">
    <source>
        <dbReference type="Proteomes" id="UP000476176"/>
    </source>
</evidence>
<evidence type="ECO:0000313" key="8">
    <source>
        <dbReference type="EMBL" id="KAE9172957.1"/>
    </source>
</evidence>
<evidence type="ECO:0000313" key="10">
    <source>
        <dbReference type="Proteomes" id="UP000429523"/>
    </source>
</evidence>
<proteinExistence type="predicted"/>
<dbReference type="GO" id="GO:0043657">
    <property type="term" value="C:host cell"/>
    <property type="evidence" value="ECO:0007669"/>
    <property type="project" value="UniProtKB-SubCell"/>
</dbReference>
<dbReference type="Pfam" id="PF20147">
    <property type="entry name" value="Crinkler"/>
    <property type="match status" value="1"/>
</dbReference>
<evidence type="ECO:0000313" key="14">
    <source>
        <dbReference type="Proteomes" id="UP000488956"/>
    </source>
</evidence>
<dbReference type="EMBL" id="QXFX01003834">
    <property type="protein sequence ID" value="KAE9066829.1"/>
    <property type="molecule type" value="Genomic_DNA"/>
</dbReference>
<evidence type="ECO:0000313" key="5">
    <source>
        <dbReference type="EMBL" id="KAE8921016.1"/>
    </source>
</evidence>
<gene>
    <name evidence="9" type="ORF">PF001_g27829</name>
    <name evidence="8" type="ORF">PF004_g27120</name>
    <name evidence="7" type="ORF">PF005_g28200</name>
    <name evidence="5" type="ORF">PF009_g28695</name>
    <name evidence="6" type="ORF">PF010_g27710</name>
</gene>
<dbReference type="Proteomes" id="UP000433483">
    <property type="component" value="Unassembled WGS sequence"/>
</dbReference>
<evidence type="ECO:0000313" key="11">
    <source>
        <dbReference type="Proteomes" id="UP000433483"/>
    </source>
</evidence>
<dbReference type="GO" id="GO:0005576">
    <property type="term" value="C:extracellular region"/>
    <property type="evidence" value="ECO:0007669"/>
    <property type="project" value="UniProtKB-SubCell"/>
</dbReference>
<dbReference type="EMBL" id="QXGC01003812">
    <property type="protein sequence ID" value="KAE9172957.1"/>
    <property type="molecule type" value="Genomic_DNA"/>
</dbReference>
<evidence type="ECO:0000313" key="7">
    <source>
        <dbReference type="EMBL" id="KAE9168869.1"/>
    </source>
</evidence>
<dbReference type="EMBL" id="QXGB01003808">
    <property type="protein sequence ID" value="KAE9168869.1"/>
    <property type="molecule type" value="Genomic_DNA"/>
</dbReference>
<dbReference type="InterPro" id="IPR045379">
    <property type="entry name" value="Crinkler_N"/>
</dbReference>
<keyword evidence="3" id="KW-0964">Secreted</keyword>
<keyword evidence="11" id="KW-1185">Reference proteome</keyword>
<evidence type="ECO:0000256" key="2">
    <source>
        <dbReference type="ARBA" id="ARBA00004613"/>
    </source>
</evidence>
<evidence type="ECO:0000259" key="4">
    <source>
        <dbReference type="Pfam" id="PF20147"/>
    </source>
</evidence>
<accession>A0A6A4BHH4</accession>
<dbReference type="Proteomes" id="UP000476176">
    <property type="component" value="Unassembled WGS sequence"/>
</dbReference>
<dbReference type="Proteomes" id="UP000488956">
    <property type="component" value="Unassembled WGS sequence"/>
</dbReference>
<dbReference type="Proteomes" id="UP000429523">
    <property type="component" value="Unassembled WGS sequence"/>
</dbReference>
<comment type="caution">
    <text evidence="9">The sequence shown here is derived from an EMBL/GenBank/DDBJ whole genome shotgun (WGS) entry which is preliminary data.</text>
</comment>
<evidence type="ECO:0000313" key="12">
    <source>
        <dbReference type="Proteomes" id="UP000437068"/>
    </source>
</evidence>